<proteinExistence type="inferred from homology"/>
<organism evidence="2 3">
    <name type="scientific">Chlorella vulgaris</name>
    <name type="common">Green alga</name>
    <dbReference type="NCBI Taxonomy" id="3077"/>
    <lineage>
        <taxon>Eukaryota</taxon>
        <taxon>Viridiplantae</taxon>
        <taxon>Chlorophyta</taxon>
        <taxon>core chlorophytes</taxon>
        <taxon>Trebouxiophyceae</taxon>
        <taxon>Chlorellales</taxon>
        <taxon>Chlorellaceae</taxon>
        <taxon>Chlorella clade</taxon>
        <taxon>Chlorella</taxon>
    </lineage>
</organism>
<evidence type="ECO:0000256" key="1">
    <source>
        <dbReference type="ARBA" id="ARBA00006961"/>
    </source>
</evidence>
<keyword evidence="3" id="KW-1185">Reference proteome</keyword>
<dbReference type="SUPFAM" id="SSF52218">
    <property type="entry name" value="Flavoproteins"/>
    <property type="match status" value="1"/>
</dbReference>
<reference evidence="2" key="1">
    <citation type="journal article" date="2019" name="Plant J.">
        <title>Chlorella vulgaris genome assembly and annotation reveals the molecular basis for metabolic acclimation to high light conditions.</title>
        <authorList>
            <person name="Cecchin M."/>
            <person name="Marcolungo L."/>
            <person name="Rossato M."/>
            <person name="Girolomoni L."/>
            <person name="Cosentino E."/>
            <person name="Cuine S."/>
            <person name="Li-Beisson Y."/>
            <person name="Delledonne M."/>
            <person name="Ballottari M."/>
        </authorList>
    </citation>
    <scope>NUCLEOTIDE SEQUENCE</scope>
    <source>
        <strain evidence="2">211/11P</strain>
    </source>
</reference>
<dbReference type="InterPro" id="IPR029039">
    <property type="entry name" value="Flavoprotein-like_sf"/>
</dbReference>
<dbReference type="Proteomes" id="UP001055712">
    <property type="component" value="Unassembled WGS sequence"/>
</dbReference>
<dbReference type="EMBL" id="SIDB01000010">
    <property type="protein sequence ID" value="KAI3426917.1"/>
    <property type="molecule type" value="Genomic_DNA"/>
</dbReference>
<dbReference type="PANTHER" id="PTHR30546">
    <property type="entry name" value="FLAVODOXIN-RELATED PROTEIN WRBA-RELATED"/>
    <property type="match status" value="1"/>
</dbReference>
<dbReference type="AlphaFoldDB" id="A0A9D4YU88"/>
<evidence type="ECO:0000313" key="2">
    <source>
        <dbReference type="EMBL" id="KAI3426917.1"/>
    </source>
</evidence>
<dbReference type="OrthoDB" id="504689at2759"/>
<comment type="similarity">
    <text evidence="1">Belongs to the WrbA family.</text>
</comment>
<comment type="caution">
    <text evidence="2">The sequence shown here is derived from an EMBL/GenBank/DDBJ whole genome shotgun (WGS) entry which is preliminary data.</text>
</comment>
<dbReference type="PANTHER" id="PTHR30546:SF56">
    <property type="entry name" value="NAD(P)H DEHYDROGENASE (QUINONE)"/>
    <property type="match status" value="1"/>
</dbReference>
<dbReference type="Gene3D" id="3.40.50.360">
    <property type="match status" value="1"/>
</dbReference>
<evidence type="ECO:0000313" key="3">
    <source>
        <dbReference type="Proteomes" id="UP001055712"/>
    </source>
</evidence>
<dbReference type="GO" id="GO:0016020">
    <property type="term" value="C:membrane"/>
    <property type="evidence" value="ECO:0007669"/>
    <property type="project" value="TreeGrafter"/>
</dbReference>
<name>A0A9D4YU88_CHLVU</name>
<reference evidence="2" key="2">
    <citation type="submission" date="2020-11" db="EMBL/GenBank/DDBJ databases">
        <authorList>
            <person name="Cecchin M."/>
            <person name="Marcolungo L."/>
            <person name="Rossato M."/>
            <person name="Girolomoni L."/>
            <person name="Cosentino E."/>
            <person name="Cuine S."/>
            <person name="Li-Beisson Y."/>
            <person name="Delledonne M."/>
            <person name="Ballottari M."/>
        </authorList>
    </citation>
    <scope>NUCLEOTIDE SEQUENCE</scope>
    <source>
        <strain evidence="2">211/11P</strain>
        <tissue evidence="2">Whole cell</tissue>
    </source>
</reference>
<dbReference type="GO" id="GO:0003955">
    <property type="term" value="F:NAD(P)H dehydrogenase (quinone) activity"/>
    <property type="evidence" value="ECO:0007669"/>
    <property type="project" value="TreeGrafter"/>
</dbReference>
<sequence>MTAVTQFTHHGMIFVPPGYSLGADMFALDEVKGGSSWGASTFAGGDNSREVSEKERKYALHQGRYFAGVVKRLAATK</sequence>
<gene>
    <name evidence="2" type="ORF">D9Q98_006861</name>
</gene>
<protein>
    <submittedName>
        <fullName evidence="2">Uncharacterized protein</fullName>
    </submittedName>
</protein>
<accession>A0A9D4YU88</accession>